<feature type="domain" description="Endonuclease/exonuclease/phosphatase" evidence="3">
    <location>
        <begin position="53"/>
        <end position="384"/>
    </location>
</feature>
<keyword evidence="5" id="KW-1185">Reference proteome</keyword>
<evidence type="ECO:0000313" key="5">
    <source>
        <dbReference type="Proteomes" id="UP000318288"/>
    </source>
</evidence>
<dbReference type="OrthoDB" id="292013at2"/>
<feature type="chain" id="PRO_5022847171" description="Endonuclease/exonuclease/phosphatase domain-containing protein" evidence="2">
    <location>
        <begin position="27"/>
        <end position="396"/>
    </location>
</feature>
<evidence type="ECO:0000313" key="4">
    <source>
        <dbReference type="EMBL" id="TWU58773.1"/>
    </source>
</evidence>
<organism evidence="4 5">
    <name type="scientific">Rubripirellula tenax</name>
    <dbReference type="NCBI Taxonomy" id="2528015"/>
    <lineage>
        <taxon>Bacteria</taxon>
        <taxon>Pseudomonadati</taxon>
        <taxon>Planctomycetota</taxon>
        <taxon>Planctomycetia</taxon>
        <taxon>Pirellulales</taxon>
        <taxon>Pirellulaceae</taxon>
        <taxon>Rubripirellula</taxon>
    </lineage>
</organism>
<dbReference type="InterPro" id="IPR036691">
    <property type="entry name" value="Endo/exonu/phosph_ase_sf"/>
</dbReference>
<dbReference type="Gene3D" id="3.60.10.10">
    <property type="entry name" value="Endonuclease/exonuclease/phosphatase"/>
    <property type="match status" value="1"/>
</dbReference>
<dbReference type="RefSeq" id="WP_146455904.1">
    <property type="nucleotide sequence ID" value="NZ_SJPW01000002.1"/>
</dbReference>
<protein>
    <recommendedName>
        <fullName evidence="3">Endonuclease/exonuclease/phosphatase domain-containing protein</fullName>
    </recommendedName>
</protein>
<dbReference type="AlphaFoldDB" id="A0A5C6FAH3"/>
<feature type="region of interest" description="Disordered" evidence="1">
    <location>
        <begin position="310"/>
        <end position="340"/>
    </location>
</feature>
<comment type="caution">
    <text evidence="4">The sequence shown here is derived from an EMBL/GenBank/DDBJ whole genome shotgun (WGS) entry which is preliminary data.</text>
</comment>
<keyword evidence="2" id="KW-0732">Signal</keyword>
<reference evidence="4 5" key="1">
    <citation type="submission" date="2019-02" db="EMBL/GenBank/DDBJ databases">
        <title>Deep-cultivation of Planctomycetes and their phenomic and genomic characterization uncovers novel biology.</title>
        <authorList>
            <person name="Wiegand S."/>
            <person name="Jogler M."/>
            <person name="Boedeker C."/>
            <person name="Pinto D."/>
            <person name="Vollmers J."/>
            <person name="Rivas-Marin E."/>
            <person name="Kohn T."/>
            <person name="Peeters S.H."/>
            <person name="Heuer A."/>
            <person name="Rast P."/>
            <person name="Oberbeckmann S."/>
            <person name="Bunk B."/>
            <person name="Jeske O."/>
            <person name="Meyerdierks A."/>
            <person name="Storesund J.E."/>
            <person name="Kallscheuer N."/>
            <person name="Luecker S."/>
            <person name="Lage O.M."/>
            <person name="Pohl T."/>
            <person name="Merkel B.J."/>
            <person name="Hornburger P."/>
            <person name="Mueller R.-W."/>
            <person name="Bruemmer F."/>
            <person name="Labrenz M."/>
            <person name="Spormann A.M."/>
            <person name="Op Den Camp H."/>
            <person name="Overmann J."/>
            <person name="Amann R."/>
            <person name="Jetten M.S.M."/>
            <person name="Mascher T."/>
            <person name="Medema M.H."/>
            <person name="Devos D.P."/>
            <person name="Kaster A.-K."/>
            <person name="Ovreas L."/>
            <person name="Rohde M."/>
            <person name="Galperin M.Y."/>
            <person name="Jogler C."/>
        </authorList>
    </citation>
    <scope>NUCLEOTIDE SEQUENCE [LARGE SCALE GENOMIC DNA]</scope>
    <source>
        <strain evidence="4 5">Poly51</strain>
    </source>
</reference>
<dbReference type="GO" id="GO:0003824">
    <property type="term" value="F:catalytic activity"/>
    <property type="evidence" value="ECO:0007669"/>
    <property type="project" value="InterPro"/>
</dbReference>
<dbReference type="SUPFAM" id="SSF56219">
    <property type="entry name" value="DNase I-like"/>
    <property type="match status" value="1"/>
</dbReference>
<sequence precursor="true">MIIHHRHFATVAAFIAVIMFTSSAGADDATPKSLRLATFNASLYGKKAGQIFERLADGKDLQATRVATIVQTIRPDILVINEIDYDADAATAKRLAEAYFAVGQAGLEPIEYPYVYSAPSNTGIDSTRDLDGDGKSSGPGDAWGFGIYPGQYSMAVFSRFPIESANVRTFQKLRWKDLPDALRPTDPNTGESFYDDATWDVIRLSSKNHIDVPVRIGNRVIHVLASHPTPPVFDGPEDRNGCRNHDEIRFWNEYTQNPTATFLVDDQDRSGGLTEGELFFVAGDLNSDAADGDSRSEAIKALLANPLLTDPKPQSVGGREAGGGYLGGAKAKGDPRLDTASFGRSGNMRIDYVLPSRGFAIQQSGVFWPTKKAPNRKLLNASDHRMVWVDVELQNE</sequence>
<evidence type="ECO:0000256" key="1">
    <source>
        <dbReference type="SAM" id="MobiDB-lite"/>
    </source>
</evidence>
<dbReference type="InterPro" id="IPR005135">
    <property type="entry name" value="Endo/exonuclease/phosphatase"/>
</dbReference>
<evidence type="ECO:0000259" key="3">
    <source>
        <dbReference type="Pfam" id="PF03372"/>
    </source>
</evidence>
<dbReference type="Pfam" id="PF03372">
    <property type="entry name" value="Exo_endo_phos"/>
    <property type="match status" value="1"/>
</dbReference>
<accession>A0A5C6FAH3</accession>
<gene>
    <name evidence="4" type="ORF">Poly51_15530</name>
</gene>
<evidence type="ECO:0000256" key="2">
    <source>
        <dbReference type="SAM" id="SignalP"/>
    </source>
</evidence>
<dbReference type="EMBL" id="SJPW01000002">
    <property type="protein sequence ID" value="TWU58773.1"/>
    <property type="molecule type" value="Genomic_DNA"/>
</dbReference>
<dbReference type="Proteomes" id="UP000318288">
    <property type="component" value="Unassembled WGS sequence"/>
</dbReference>
<name>A0A5C6FAH3_9BACT</name>
<proteinExistence type="predicted"/>
<feature type="signal peptide" evidence="2">
    <location>
        <begin position="1"/>
        <end position="26"/>
    </location>
</feature>